<keyword evidence="6" id="KW-0560">Oxidoreductase</keyword>
<comment type="pathway">
    <text evidence="1 6">Carbohydrate biosynthesis; dTDP-L-rhamnose biosynthesis.</text>
</comment>
<dbReference type="OrthoDB" id="9803892at2"/>
<feature type="domain" description="RmlD-like substrate binding" evidence="7">
    <location>
        <begin position="4"/>
        <end position="294"/>
    </location>
</feature>
<evidence type="ECO:0000256" key="4">
    <source>
        <dbReference type="ARBA" id="ARBA00017099"/>
    </source>
</evidence>
<evidence type="ECO:0000256" key="5">
    <source>
        <dbReference type="ARBA" id="ARBA00048200"/>
    </source>
</evidence>
<evidence type="ECO:0000256" key="3">
    <source>
        <dbReference type="ARBA" id="ARBA00012929"/>
    </source>
</evidence>
<keyword evidence="9" id="KW-1185">Reference proteome</keyword>
<organism evidence="8 9">
    <name type="scientific">Maricaulis salignorans</name>
    <dbReference type="NCBI Taxonomy" id="144026"/>
    <lineage>
        <taxon>Bacteria</taxon>
        <taxon>Pseudomonadati</taxon>
        <taxon>Pseudomonadota</taxon>
        <taxon>Alphaproteobacteria</taxon>
        <taxon>Maricaulales</taxon>
        <taxon>Maricaulaceae</taxon>
        <taxon>Maricaulis</taxon>
    </lineage>
</organism>
<dbReference type="InterPro" id="IPR029903">
    <property type="entry name" value="RmlD-like-bd"/>
</dbReference>
<evidence type="ECO:0000313" key="9">
    <source>
        <dbReference type="Proteomes" id="UP000199759"/>
    </source>
</evidence>
<dbReference type="EMBL" id="FNHG01000005">
    <property type="protein sequence ID" value="SDM12377.1"/>
    <property type="molecule type" value="Genomic_DNA"/>
</dbReference>
<dbReference type="RefSeq" id="WP_091768441.1">
    <property type="nucleotide sequence ID" value="NZ_FNHG01000005.1"/>
</dbReference>
<evidence type="ECO:0000256" key="1">
    <source>
        <dbReference type="ARBA" id="ARBA00004781"/>
    </source>
</evidence>
<dbReference type="InterPro" id="IPR036291">
    <property type="entry name" value="NAD(P)-bd_dom_sf"/>
</dbReference>
<evidence type="ECO:0000256" key="2">
    <source>
        <dbReference type="ARBA" id="ARBA00010944"/>
    </source>
</evidence>
<dbReference type="GO" id="GO:0008831">
    <property type="term" value="F:dTDP-4-dehydrorhamnose reductase activity"/>
    <property type="evidence" value="ECO:0007669"/>
    <property type="project" value="UniProtKB-EC"/>
</dbReference>
<protein>
    <recommendedName>
        <fullName evidence="4 6">dTDP-4-dehydrorhamnose reductase</fullName>
        <ecNumber evidence="3 6">1.1.1.133</ecNumber>
    </recommendedName>
</protein>
<evidence type="ECO:0000313" key="8">
    <source>
        <dbReference type="EMBL" id="SDM12377.1"/>
    </source>
</evidence>
<dbReference type="SUPFAM" id="SSF51735">
    <property type="entry name" value="NAD(P)-binding Rossmann-fold domains"/>
    <property type="match status" value="1"/>
</dbReference>
<accession>A0A1G9QP68</accession>
<dbReference type="UniPathway" id="UPA00124"/>
<dbReference type="PANTHER" id="PTHR10491">
    <property type="entry name" value="DTDP-4-DEHYDRORHAMNOSE REDUCTASE"/>
    <property type="match status" value="1"/>
</dbReference>
<dbReference type="STRING" id="144026.SAMN04488568_10590"/>
<evidence type="ECO:0000259" key="7">
    <source>
        <dbReference type="Pfam" id="PF04321"/>
    </source>
</evidence>
<comment type="function">
    <text evidence="6">Catalyzes the reduction of dTDP-6-deoxy-L-lyxo-4-hexulose to yield dTDP-L-rhamnose.</text>
</comment>
<dbReference type="CDD" id="cd05254">
    <property type="entry name" value="dTDP_HR_like_SDR_e"/>
    <property type="match status" value="1"/>
</dbReference>
<dbReference type="EC" id="1.1.1.133" evidence="3 6"/>
<proteinExistence type="inferred from homology"/>
<gene>
    <name evidence="8" type="ORF">SAMN04488568_10590</name>
</gene>
<dbReference type="AlphaFoldDB" id="A0A1G9QP68"/>
<name>A0A1G9QP68_9PROT</name>
<dbReference type="GO" id="GO:0019305">
    <property type="term" value="P:dTDP-rhamnose biosynthetic process"/>
    <property type="evidence" value="ECO:0007669"/>
    <property type="project" value="UniProtKB-UniPathway"/>
</dbReference>
<sequence length="304" mass="31986">MAGQIIIIGRLGQVADATSAIAASTGHTVRHLARPEIDLAQPGLIARALDPVLQAAPPGSVLVNAAAYTDVNGAESEPELAQAINAVTPGIIAERCGQANIPLIHLSTDYVYDGRKGTPYLETDTVGPLGVYGRSKLAGDEAVQSSGARHVIMRTSAVFSGSGQNFLRTMLRLGSRQDQVRVVHDQRTCPTAAADIAAAIIAIAGQLTDDQSKTGIFNFCGDTPRSWAEFAADIFHTATRFGETPVRVEQISSAQFPSSASRPAYSVLDCGAIFRTFGISQPDYLKALNQNVAHALAAPGPEPR</sequence>
<dbReference type="Proteomes" id="UP000199759">
    <property type="component" value="Unassembled WGS sequence"/>
</dbReference>
<dbReference type="InterPro" id="IPR005913">
    <property type="entry name" value="dTDP_dehydrorham_reduct"/>
</dbReference>
<dbReference type="Pfam" id="PF04321">
    <property type="entry name" value="RmlD_sub_bind"/>
    <property type="match status" value="1"/>
</dbReference>
<evidence type="ECO:0000256" key="6">
    <source>
        <dbReference type="RuleBase" id="RU364082"/>
    </source>
</evidence>
<dbReference type="PANTHER" id="PTHR10491:SF4">
    <property type="entry name" value="METHIONINE ADENOSYLTRANSFERASE 2 SUBUNIT BETA"/>
    <property type="match status" value="1"/>
</dbReference>
<reference evidence="8 9" key="1">
    <citation type="submission" date="2016-10" db="EMBL/GenBank/DDBJ databases">
        <authorList>
            <person name="de Groot N.N."/>
        </authorList>
    </citation>
    <scope>NUCLEOTIDE SEQUENCE [LARGE SCALE GENOMIC DNA]</scope>
    <source>
        <strain evidence="8 9">DSM 16077</strain>
    </source>
</reference>
<dbReference type="NCBIfam" id="TIGR01214">
    <property type="entry name" value="rmlD"/>
    <property type="match status" value="1"/>
</dbReference>
<comment type="similarity">
    <text evidence="2 6">Belongs to the dTDP-4-dehydrorhamnose reductase family.</text>
</comment>
<comment type="cofactor">
    <cofactor evidence="6">
        <name>Mg(2+)</name>
        <dbReference type="ChEBI" id="CHEBI:18420"/>
    </cofactor>
    <text evidence="6">Binds 1 Mg(2+) ion per monomer.</text>
</comment>
<keyword evidence="6" id="KW-0521">NADP</keyword>
<dbReference type="Gene3D" id="3.40.50.720">
    <property type="entry name" value="NAD(P)-binding Rossmann-like Domain"/>
    <property type="match status" value="1"/>
</dbReference>
<dbReference type="Gene3D" id="3.90.25.10">
    <property type="entry name" value="UDP-galactose 4-epimerase, domain 1"/>
    <property type="match status" value="1"/>
</dbReference>
<comment type="catalytic activity">
    <reaction evidence="5 6">
        <text>dTDP-beta-L-rhamnose + NADP(+) = dTDP-4-dehydro-beta-L-rhamnose + NADPH + H(+)</text>
        <dbReference type="Rhea" id="RHEA:21796"/>
        <dbReference type="ChEBI" id="CHEBI:15378"/>
        <dbReference type="ChEBI" id="CHEBI:57510"/>
        <dbReference type="ChEBI" id="CHEBI:57783"/>
        <dbReference type="ChEBI" id="CHEBI:58349"/>
        <dbReference type="ChEBI" id="CHEBI:62830"/>
        <dbReference type="EC" id="1.1.1.133"/>
    </reaction>
</comment>